<organism evidence="1 2">
    <name type="scientific">Pseudonocardia cypriaca</name>
    <dbReference type="NCBI Taxonomy" id="882449"/>
    <lineage>
        <taxon>Bacteria</taxon>
        <taxon>Bacillati</taxon>
        <taxon>Actinomycetota</taxon>
        <taxon>Actinomycetes</taxon>
        <taxon>Pseudonocardiales</taxon>
        <taxon>Pseudonocardiaceae</taxon>
        <taxon>Pseudonocardia</taxon>
    </lineage>
</organism>
<sequence>MTIPDQLPQGDLRLLDTETARFLLAAPVPAHLAWVGRDGNPRVTPMNAVWTGEELVMGAFAGAFKVADLAARPDVAVSIDVNDGAPQVLLLRGPVTLLEVDGVLPEYVAAGRKVRGSAETDPFVAAIDRPGLRSVRIGLRPTWAGIVDHRSRFAERTPAPVLAALQGKA</sequence>
<comment type="caution">
    <text evidence="1">The sequence shown here is derived from an EMBL/GenBank/DDBJ whole genome shotgun (WGS) entry which is preliminary data.</text>
</comment>
<dbReference type="RefSeq" id="WP_142103469.1">
    <property type="nucleotide sequence ID" value="NZ_VFPH01000002.1"/>
</dbReference>
<gene>
    <name evidence="1" type="ORF">FB388_3764</name>
</gene>
<keyword evidence="2" id="KW-1185">Reference proteome</keyword>
<dbReference type="AlphaFoldDB" id="A0A543FRW2"/>
<dbReference type="EMBL" id="VFPH01000002">
    <property type="protein sequence ID" value="TQM36583.1"/>
    <property type="molecule type" value="Genomic_DNA"/>
</dbReference>
<accession>A0A543FRW2</accession>
<dbReference type="Proteomes" id="UP000319818">
    <property type="component" value="Unassembled WGS sequence"/>
</dbReference>
<dbReference type="InterPro" id="IPR012349">
    <property type="entry name" value="Split_barrel_FMN-bd"/>
</dbReference>
<name>A0A543FRW2_9PSEU</name>
<dbReference type="SUPFAM" id="SSF50475">
    <property type="entry name" value="FMN-binding split barrel"/>
    <property type="match status" value="1"/>
</dbReference>
<reference evidence="1 2" key="1">
    <citation type="submission" date="2019-06" db="EMBL/GenBank/DDBJ databases">
        <title>Sequencing the genomes of 1000 actinobacteria strains.</title>
        <authorList>
            <person name="Klenk H.-P."/>
        </authorList>
    </citation>
    <scope>NUCLEOTIDE SEQUENCE [LARGE SCALE GENOMIC DNA]</scope>
    <source>
        <strain evidence="1 2">DSM 45511</strain>
    </source>
</reference>
<dbReference type="OrthoDB" id="156845at2"/>
<protein>
    <submittedName>
        <fullName evidence="1">Pyridoxamine 5'-phosphate oxidase</fullName>
    </submittedName>
</protein>
<evidence type="ECO:0000313" key="2">
    <source>
        <dbReference type="Proteomes" id="UP000319818"/>
    </source>
</evidence>
<proteinExistence type="predicted"/>
<dbReference type="Gene3D" id="2.30.110.10">
    <property type="entry name" value="Electron Transport, Fmn-binding Protein, Chain A"/>
    <property type="match status" value="1"/>
</dbReference>
<evidence type="ECO:0000313" key="1">
    <source>
        <dbReference type="EMBL" id="TQM36583.1"/>
    </source>
</evidence>